<accession>A0A545TAW0</accession>
<dbReference type="GO" id="GO:0003858">
    <property type="term" value="F:3-hydroxybutyrate dehydrogenase activity"/>
    <property type="evidence" value="ECO:0007669"/>
    <property type="project" value="UniProtKB-EC"/>
</dbReference>
<dbReference type="PANTHER" id="PTHR42879:SF2">
    <property type="entry name" value="3-OXOACYL-[ACYL-CARRIER-PROTEIN] REDUCTASE FABG"/>
    <property type="match status" value="1"/>
</dbReference>
<sequence>MLTGKNAVVTGSTSGIGLGIAEAFAAAGANVMLNGLGDAAEIEKIRAGLEEKYAVKVAYSPANMLKPDEIEAMVKGCESTFGSADILVNNAGIQHVAPIDEFPIEKWDAIIAINLTSAFHSIRAALPGMKEKGWGRVINIASAHALVASPYKSAYVAAKHGIAGLTKTVALEVAQQNITVNAIAPGYVLTPLVEAQIPDTAKARGISEEEVKRDVMLAGQPTKKFVEVENLGALAVFLCQESAASITGATLPVDGGWTAQ</sequence>
<comment type="similarity">
    <text evidence="1">Belongs to the short-chain dehydrogenases/reductases (SDR) family.</text>
</comment>
<proteinExistence type="inferred from homology"/>
<dbReference type="Pfam" id="PF13561">
    <property type="entry name" value="adh_short_C2"/>
    <property type="match status" value="1"/>
</dbReference>
<dbReference type="OrthoDB" id="7375193at2"/>
<dbReference type="Gene3D" id="3.40.50.720">
    <property type="entry name" value="NAD(P)-binding Rossmann-like Domain"/>
    <property type="match status" value="1"/>
</dbReference>
<dbReference type="PANTHER" id="PTHR42879">
    <property type="entry name" value="3-OXOACYL-(ACYL-CARRIER-PROTEIN) REDUCTASE"/>
    <property type="match status" value="1"/>
</dbReference>
<evidence type="ECO:0000313" key="2">
    <source>
        <dbReference type="EMBL" id="TQV74355.1"/>
    </source>
</evidence>
<dbReference type="GO" id="GO:0032787">
    <property type="term" value="P:monocarboxylic acid metabolic process"/>
    <property type="evidence" value="ECO:0007669"/>
    <property type="project" value="UniProtKB-ARBA"/>
</dbReference>
<protein>
    <submittedName>
        <fullName evidence="2">3-hydroxybutyrate dehydrogenase</fullName>
        <ecNumber evidence="2">1.1.1.30</ecNumber>
    </submittedName>
</protein>
<dbReference type="PRINTS" id="PR00081">
    <property type="entry name" value="GDHRDH"/>
</dbReference>
<dbReference type="NCBIfam" id="TIGR01963">
    <property type="entry name" value="PHB_DH"/>
    <property type="match status" value="1"/>
</dbReference>
<dbReference type="FunFam" id="3.40.50.720:FF:000084">
    <property type="entry name" value="Short-chain dehydrogenase reductase"/>
    <property type="match status" value="1"/>
</dbReference>
<dbReference type="InterPro" id="IPR011294">
    <property type="entry name" value="3-OHbutyrate_DH"/>
</dbReference>
<reference evidence="2 3" key="1">
    <citation type="submission" date="2019-06" db="EMBL/GenBank/DDBJ databases">
        <title>Whole genome sequence for Rhodospirillaceae sp. R148.</title>
        <authorList>
            <person name="Wang G."/>
        </authorList>
    </citation>
    <scope>NUCLEOTIDE SEQUENCE [LARGE SCALE GENOMIC DNA]</scope>
    <source>
        <strain evidence="2 3">R148</strain>
    </source>
</reference>
<evidence type="ECO:0000256" key="1">
    <source>
        <dbReference type="ARBA" id="ARBA00006484"/>
    </source>
</evidence>
<keyword evidence="3" id="KW-1185">Reference proteome</keyword>
<dbReference type="NCBIfam" id="NF009093">
    <property type="entry name" value="PRK12429.1"/>
    <property type="match status" value="1"/>
</dbReference>
<dbReference type="EC" id="1.1.1.30" evidence="2"/>
<dbReference type="SUPFAM" id="SSF51735">
    <property type="entry name" value="NAD(P)-binding Rossmann-fold domains"/>
    <property type="match status" value="1"/>
</dbReference>
<dbReference type="InterPro" id="IPR002347">
    <property type="entry name" value="SDR_fam"/>
</dbReference>
<organism evidence="2 3">
    <name type="scientific">Denitrobaculum tricleocarpae</name>
    <dbReference type="NCBI Taxonomy" id="2591009"/>
    <lineage>
        <taxon>Bacteria</taxon>
        <taxon>Pseudomonadati</taxon>
        <taxon>Pseudomonadota</taxon>
        <taxon>Alphaproteobacteria</taxon>
        <taxon>Rhodospirillales</taxon>
        <taxon>Rhodospirillaceae</taxon>
        <taxon>Denitrobaculum</taxon>
    </lineage>
</organism>
<dbReference type="EMBL" id="VHSH01000010">
    <property type="protein sequence ID" value="TQV74355.1"/>
    <property type="molecule type" value="Genomic_DNA"/>
</dbReference>
<dbReference type="PRINTS" id="PR00080">
    <property type="entry name" value="SDRFAMILY"/>
</dbReference>
<dbReference type="InterPro" id="IPR050259">
    <property type="entry name" value="SDR"/>
</dbReference>
<dbReference type="InterPro" id="IPR036291">
    <property type="entry name" value="NAD(P)-bd_dom_sf"/>
</dbReference>
<dbReference type="RefSeq" id="WP_142898985.1">
    <property type="nucleotide sequence ID" value="NZ_ML660061.1"/>
</dbReference>
<dbReference type="AlphaFoldDB" id="A0A545TAW0"/>
<gene>
    <name evidence="2" type="ORF">FKG95_24025</name>
</gene>
<comment type="caution">
    <text evidence="2">The sequence shown here is derived from an EMBL/GenBank/DDBJ whole genome shotgun (WGS) entry which is preliminary data.</text>
</comment>
<dbReference type="InterPro" id="IPR020904">
    <property type="entry name" value="Sc_DH/Rdtase_CS"/>
</dbReference>
<evidence type="ECO:0000313" key="3">
    <source>
        <dbReference type="Proteomes" id="UP000315252"/>
    </source>
</evidence>
<dbReference type="Proteomes" id="UP000315252">
    <property type="component" value="Unassembled WGS sequence"/>
</dbReference>
<name>A0A545TAW0_9PROT</name>
<keyword evidence="2" id="KW-0560">Oxidoreductase</keyword>
<dbReference type="PROSITE" id="PS00061">
    <property type="entry name" value="ADH_SHORT"/>
    <property type="match status" value="1"/>
</dbReference>